<dbReference type="AlphaFoldDB" id="A0AAD8A983"/>
<organism evidence="1 2">
    <name type="scientific">Diploptera punctata</name>
    <name type="common">Pacific beetle cockroach</name>
    <dbReference type="NCBI Taxonomy" id="6984"/>
    <lineage>
        <taxon>Eukaryota</taxon>
        <taxon>Metazoa</taxon>
        <taxon>Ecdysozoa</taxon>
        <taxon>Arthropoda</taxon>
        <taxon>Hexapoda</taxon>
        <taxon>Insecta</taxon>
        <taxon>Pterygota</taxon>
        <taxon>Neoptera</taxon>
        <taxon>Polyneoptera</taxon>
        <taxon>Dictyoptera</taxon>
        <taxon>Blattodea</taxon>
        <taxon>Blaberoidea</taxon>
        <taxon>Blaberidae</taxon>
        <taxon>Diplopterinae</taxon>
        <taxon>Diploptera</taxon>
    </lineage>
</organism>
<feature type="non-terminal residue" evidence="1">
    <location>
        <position position="116"/>
    </location>
</feature>
<protein>
    <submittedName>
        <fullName evidence="1">Uncharacterized protein</fullName>
    </submittedName>
</protein>
<reference evidence="1" key="2">
    <citation type="submission" date="2023-05" db="EMBL/GenBank/DDBJ databases">
        <authorList>
            <person name="Fouks B."/>
        </authorList>
    </citation>
    <scope>NUCLEOTIDE SEQUENCE</scope>
    <source>
        <strain evidence="1">Stay&amp;Tobe</strain>
        <tissue evidence="1">Testes</tissue>
    </source>
</reference>
<comment type="caution">
    <text evidence="1">The sequence shown here is derived from an EMBL/GenBank/DDBJ whole genome shotgun (WGS) entry which is preliminary data.</text>
</comment>
<keyword evidence="2" id="KW-1185">Reference proteome</keyword>
<dbReference type="PANTHER" id="PTHR46409:SF1">
    <property type="entry name" value="HTH PSQ-TYPE DOMAIN-CONTAINING PROTEIN"/>
    <property type="match status" value="1"/>
</dbReference>
<name>A0AAD8A983_DIPPU</name>
<evidence type="ECO:0000313" key="1">
    <source>
        <dbReference type="EMBL" id="KAJ9593618.1"/>
    </source>
</evidence>
<gene>
    <name evidence="1" type="ORF">L9F63_014838</name>
</gene>
<evidence type="ECO:0000313" key="2">
    <source>
        <dbReference type="Proteomes" id="UP001233999"/>
    </source>
</evidence>
<dbReference type="EMBL" id="JASPKZ010003421">
    <property type="protein sequence ID" value="KAJ9593618.1"/>
    <property type="molecule type" value="Genomic_DNA"/>
</dbReference>
<dbReference type="PANTHER" id="PTHR46409">
    <property type="entry name" value="HTH PSQ-TYPE DOMAIN-CONTAINING PROTEIN"/>
    <property type="match status" value="1"/>
</dbReference>
<feature type="non-terminal residue" evidence="1">
    <location>
        <position position="1"/>
    </location>
</feature>
<reference evidence="1" key="1">
    <citation type="journal article" date="2023" name="IScience">
        <title>Live-bearing cockroach genome reveals convergent evolutionary mechanisms linked to viviparity in insects and beyond.</title>
        <authorList>
            <person name="Fouks B."/>
            <person name="Harrison M.C."/>
            <person name="Mikhailova A.A."/>
            <person name="Marchal E."/>
            <person name="English S."/>
            <person name="Carruthers M."/>
            <person name="Jennings E.C."/>
            <person name="Chiamaka E.L."/>
            <person name="Frigard R.A."/>
            <person name="Pippel M."/>
            <person name="Attardo G.M."/>
            <person name="Benoit J.B."/>
            <person name="Bornberg-Bauer E."/>
            <person name="Tobe S.S."/>
        </authorList>
    </citation>
    <scope>NUCLEOTIDE SEQUENCE</scope>
    <source>
        <strain evidence="1">Stay&amp;Tobe</strain>
    </source>
</reference>
<dbReference type="Proteomes" id="UP001233999">
    <property type="component" value="Unassembled WGS sequence"/>
</dbReference>
<proteinExistence type="predicted"/>
<sequence length="116" mass="13774">KDLPSDRILPWMSSYRVKETTFADHFPKMMCTKHLLLAMTQDSKEHIKELGHRRILKTRQIDARRAPPKINFKAQEYSGMINWMDCELSSPPLLAEISDDEIKSHIDKLYFYFFIK</sequence>
<accession>A0AAD8A983</accession>